<feature type="compositionally biased region" description="Acidic residues" evidence="1">
    <location>
        <begin position="74"/>
        <end position="88"/>
    </location>
</feature>
<name>A0A7Y4L5X1_9ACTN</name>
<evidence type="ECO:0000313" key="4">
    <source>
        <dbReference type="Proteomes" id="UP000534306"/>
    </source>
</evidence>
<feature type="compositionally biased region" description="Polar residues" evidence="1">
    <location>
        <begin position="98"/>
        <end position="110"/>
    </location>
</feature>
<dbReference type="AlphaFoldDB" id="A0A7Y4L5X1"/>
<dbReference type="Proteomes" id="UP000553957">
    <property type="component" value="Unassembled WGS sequence"/>
</dbReference>
<proteinExistence type="predicted"/>
<evidence type="ECO:0000313" key="2">
    <source>
        <dbReference type="EMBL" id="MBB6565977.1"/>
    </source>
</evidence>
<keyword evidence="4" id="KW-1185">Reference proteome</keyword>
<evidence type="ECO:0000313" key="3">
    <source>
        <dbReference type="EMBL" id="NOL44979.1"/>
    </source>
</evidence>
<reference evidence="3 4" key="1">
    <citation type="submission" date="2020-05" db="EMBL/GenBank/DDBJ databases">
        <title>Genome sequence of Kribbella sandramycini ATCC 39419.</title>
        <authorList>
            <person name="Maclea K.S."/>
            <person name="Fair J.L."/>
        </authorList>
    </citation>
    <scope>NUCLEOTIDE SEQUENCE [LARGE SCALE GENOMIC DNA]</scope>
    <source>
        <strain evidence="3 4">ATCC 39419</strain>
    </source>
</reference>
<accession>A0A7Y4L5X1</accession>
<evidence type="ECO:0000313" key="5">
    <source>
        <dbReference type="Proteomes" id="UP000553957"/>
    </source>
</evidence>
<dbReference type="RefSeq" id="WP_171678233.1">
    <property type="nucleotide sequence ID" value="NZ_BAAAGT010000001.1"/>
</dbReference>
<sequence length="255" mass="27978">MSQKVVLLSTKRLQPDYFDTIRADLGGDAELVLDVVGWLPPIDVVDEKVNTFTLIGPGRMPTGDAEAAYDEFADDEEDADDDEFDESPDAVIAPESVSDPSSVTGQTLTPASAEQHAGQGAGEAADENSDPAPAVVPRKRPEPMPWGTARVQQAVRWRYRRARRTMGRAVMKVGPVKFVRTSRVSKNLSKAYWKRVQSRPDVREVLSHADVVIALDANAIWAGWHLGQERPDRPVVLGLPAARRELDQLKVPAGH</sequence>
<evidence type="ECO:0000256" key="1">
    <source>
        <dbReference type="SAM" id="MobiDB-lite"/>
    </source>
</evidence>
<feature type="region of interest" description="Disordered" evidence="1">
    <location>
        <begin position="74"/>
        <end position="145"/>
    </location>
</feature>
<organism evidence="3 4">
    <name type="scientific">Kribbella sandramycini</name>
    <dbReference type="NCBI Taxonomy" id="60450"/>
    <lineage>
        <taxon>Bacteria</taxon>
        <taxon>Bacillati</taxon>
        <taxon>Actinomycetota</taxon>
        <taxon>Actinomycetes</taxon>
        <taxon>Propionibacteriales</taxon>
        <taxon>Kribbellaceae</taxon>
        <taxon>Kribbella</taxon>
    </lineage>
</organism>
<reference evidence="2 5" key="2">
    <citation type="submission" date="2020-08" db="EMBL/GenBank/DDBJ databases">
        <title>Sequencing the genomes of 1000 actinobacteria strains.</title>
        <authorList>
            <person name="Klenk H.-P."/>
        </authorList>
    </citation>
    <scope>NUCLEOTIDE SEQUENCE [LARGE SCALE GENOMIC DNA]</scope>
    <source>
        <strain evidence="2 5">DSM 15626</strain>
    </source>
</reference>
<comment type="caution">
    <text evidence="3">The sequence shown here is derived from an EMBL/GenBank/DDBJ whole genome shotgun (WGS) entry which is preliminary data.</text>
</comment>
<dbReference type="EMBL" id="JABJRC010000010">
    <property type="protein sequence ID" value="NOL44979.1"/>
    <property type="molecule type" value="Genomic_DNA"/>
</dbReference>
<protein>
    <submittedName>
        <fullName evidence="3">Uncharacterized protein</fullName>
    </submittedName>
</protein>
<gene>
    <name evidence="2" type="ORF">HNR71_001614</name>
    <name evidence="3" type="ORF">HPO96_32495</name>
</gene>
<dbReference type="EMBL" id="JACHKF010000001">
    <property type="protein sequence ID" value="MBB6565977.1"/>
    <property type="molecule type" value="Genomic_DNA"/>
</dbReference>
<dbReference type="Proteomes" id="UP000534306">
    <property type="component" value="Unassembled WGS sequence"/>
</dbReference>